<accession>A0A6J8EQV0</accession>
<dbReference type="Proteomes" id="UP000507470">
    <property type="component" value="Unassembled WGS sequence"/>
</dbReference>
<proteinExistence type="predicted"/>
<dbReference type="CDD" id="cd00072">
    <property type="entry name" value="GYF"/>
    <property type="match status" value="1"/>
</dbReference>
<dbReference type="AlphaFoldDB" id="A0A6J8EQV0"/>
<evidence type="ECO:0000313" key="5">
    <source>
        <dbReference type="Proteomes" id="UP000507470"/>
    </source>
</evidence>
<dbReference type="EMBL" id="CACVKT020009354">
    <property type="protein sequence ID" value="CAC5421461.1"/>
    <property type="molecule type" value="Genomic_DNA"/>
</dbReference>
<dbReference type="PROSITE" id="PS50829">
    <property type="entry name" value="GYF"/>
    <property type="match status" value="1"/>
</dbReference>
<organism evidence="4 5">
    <name type="scientific">Mytilus coruscus</name>
    <name type="common">Sea mussel</name>
    <dbReference type="NCBI Taxonomy" id="42192"/>
    <lineage>
        <taxon>Eukaryota</taxon>
        <taxon>Metazoa</taxon>
        <taxon>Spiralia</taxon>
        <taxon>Lophotrochozoa</taxon>
        <taxon>Mollusca</taxon>
        <taxon>Bivalvia</taxon>
        <taxon>Autobranchia</taxon>
        <taxon>Pteriomorphia</taxon>
        <taxon>Mytilida</taxon>
        <taxon>Mytiloidea</taxon>
        <taxon>Mytilidae</taxon>
        <taxon>Mytilinae</taxon>
        <taxon>Mytilus</taxon>
    </lineage>
</organism>
<evidence type="ECO:0000259" key="3">
    <source>
        <dbReference type="PROSITE" id="PS50829"/>
    </source>
</evidence>
<dbReference type="SMART" id="SM00444">
    <property type="entry name" value="GYF"/>
    <property type="match status" value="1"/>
</dbReference>
<dbReference type="Gene3D" id="3.30.1490.40">
    <property type="match status" value="1"/>
</dbReference>
<feature type="coiled-coil region" evidence="1">
    <location>
        <begin position="166"/>
        <end position="193"/>
    </location>
</feature>
<evidence type="ECO:0000313" key="4">
    <source>
        <dbReference type="EMBL" id="CAC5421461.1"/>
    </source>
</evidence>
<keyword evidence="5" id="KW-1185">Reference proteome</keyword>
<protein>
    <submittedName>
        <fullName evidence="4">CD2BP2</fullName>
    </submittedName>
</protein>
<reference evidence="4 5" key="1">
    <citation type="submission" date="2020-06" db="EMBL/GenBank/DDBJ databases">
        <authorList>
            <person name="Li R."/>
            <person name="Bekaert M."/>
        </authorList>
    </citation>
    <scope>NUCLEOTIDE SEQUENCE [LARGE SCALE GENOMIC DNA]</scope>
    <source>
        <strain evidence="5">wild</strain>
    </source>
</reference>
<dbReference type="Pfam" id="PF02213">
    <property type="entry name" value="GYF"/>
    <property type="match status" value="1"/>
</dbReference>
<feature type="compositionally biased region" description="Basic and acidic residues" evidence="2">
    <location>
        <begin position="43"/>
        <end position="52"/>
    </location>
</feature>
<dbReference type="OrthoDB" id="331341at2759"/>
<dbReference type="PANTHER" id="PTHR13138:SF3">
    <property type="entry name" value="CD2 ANTIGEN CYTOPLASMIC TAIL-BINDING PROTEIN 2"/>
    <property type="match status" value="1"/>
</dbReference>
<gene>
    <name evidence="4" type="ORF">MCOR_53589</name>
</gene>
<dbReference type="InterPro" id="IPR003169">
    <property type="entry name" value="GYF"/>
</dbReference>
<feature type="compositionally biased region" description="Acidic residues" evidence="2">
    <location>
        <begin position="53"/>
        <end position="62"/>
    </location>
</feature>
<feature type="domain" description="GYF" evidence="3">
    <location>
        <begin position="294"/>
        <end position="351"/>
    </location>
</feature>
<dbReference type="GO" id="GO:0005682">
    <property type="term" value="C:U5 snRNP"/>
    <property type="evidence" value="ECO:0007669"/>
    <property type="project" value="InterPro"/>
</dbReference>
<feature type="region of interest" description="Disordered" evidence="2">
    <location>
        <begin position="115"/>
        <end position="134"/>
    </location>
</feature>
<keyword evidence="1" id="KW-0175">Coiled coil</keyword>
<feature type="compositionally biased region" description="Acidic residues" evidence="2">
    <location>
        <begin position="121"/>
        <end position="132"/>
    </location>
</feature>
<dbReference type="SUPFAM" id="SSF55277">
    <property type="entry name" value="GYF domain"/>
    <property type="match status" value="1"/>
</dbReference>
<dbReference type="InterPro" id="IPR039905">
    <property type="entry name" value="CD2BP2/Lin1"/>
</dbReference>
<evidence type="ECO:0000256" key="2">
    <source>
        <dbReference type="SAM" id="MobiDB-lite"/>
    </source>
</evidence>
<dbReference type="InterPro" id="IPR035445">
    <property type="entry name" value="GYF-like_dom_sf"/>
</dbReference>
<name>A0A6J8EQV0_MYTCO</name>
<evidence type="ECO:0000256" key="1">
    <source>
        <dbReference type="SAM" id="Coils"/>
    </source>
</evidence>
<feature type="region of interest" description="Disordered" evidence="2">
    <location>
        <begin position="29"/>
        <end position="62"/>
    </location>
</feature>
<dbReference type="PANTHER" id="PTHR13138">
    <property type="entry name" value="PROTEIN LIN1"/>
    <property type="match status" value="1"/>
</dbReference>
<dbReference type="FunFam" id="3.30.1490.40:FF:000005">
    <property type="entry name" value="CD2 antigen cytoplasmic tail-binding protein 2"/>
    <property type="match status" value="1"/>
</dbReference>
<sequence>MSKRKRFEQDREEDLRDFEDLDDEAARRFKDKHSLDSDEEDENTGKYDVLHEDDIEGQEDGTVDFDGEIQITPFNMKEELEEGHFDKQGMYIHDKKQDIKDSWIENIDWVKIKERAKKDENDDDESDEETPLDETQIYKELLDLLKPGETILKALRRLGGKGGSLSASQRLKLKKQKAELKDVQSEEDKINFEKLTELADKLISNGNMDAYELTCEKLNFLVTKATKSSENSRTVIPEGIDDDDALDMFADSIDSKKEEKSVKFSEDTKSDIVGKSETKEDKGGGGDTKDLSSEIMWEYKWENQDEEEIHGPYTSQQMFDWAEDDYFPDGVFVRKVGADGQFYNSKRIDFELYT</sequence>